<dbReference type="Proteomes" id="UP001444071">
    <property type="component" value="Unassembled WGS sequence"/>
</dbReference>
<reference evidence="1 2" key="1">
    <citation type="submission" date="2021-06" db="EMBL/GenBank/DDBJ databases">
        <authorList>
            <person name="Palmer J.M."/>
        </authorList>
    </citation>
    <scope>NUCLEOTIDE SEQUENCE [LARGE SCALE GENOMIC DNA]</scope>
    <source>
        <strain evidence="1 2">XR_2019</strain>
        <tissue evidence="1">Muscle</tissue>
    </source>
</reference>
<proteinExistence type="predicted"/>
<organism evidence="1 2">
    <name type="scientific">Xenotaenia resolanae</name>
    <dbReference type="NCBI Taxonomy" id="208358"/>
    <lineage>
        <taxon>Eukaryota</taxon>
        <taxon>Metazoa</taxon>
        <taxon>Chordata</taxon>
        <taxon>Craniata</taxon>
        <taxon>Vertebrata</taxon>
        <taxon>Euteleostomi</taxon>
        <taxon>Actinopterygii</taxon>
        <taxon>Neopterygii</taxon>
        <taxon>Teleostei</taxon>
        <taxon>Neoteleostei</taxon>
        <taxon>Acanthomorphata</taxon>
        <taxon>Ovalentaria</taxon>
        <taxon>Atherinomorphae</taxon>
        <taxon>Cyprinodontiformes</taxon>
        <taxon>Goodeidae</taxon>
        <taxon>Xenotaenia</taxon>
    </lineage>
</organism>
<dbReference type="EMBL" id="JAHRIM010041841">
    <property type="protein sequence ID" value="MEQ2267338.1"/>
    <property type="molecule type" value="Genomic_DNA"/>
</dbReference>
<dbReference type="SUPFAM" id="SSF50022">
    <property type="entry name" value="ISP domain"/>
    <property type="match status" value="1"/>
</dbReference>
<evidence type="ECO:0000313" key="1">
    <source>
        <dbReference type="EMBL" id="MEQ2267338.1"/>
    </source>
</evidence>
<gene>
    <name evidence="1" type="ORF">XENORESO_004583</name>
</gene>
<keyword evidence="2" id="KW-1185">Reference proteome</keyword>
<name>A0ABV0WEN9_9TELE</name>
<comment type="caution">
    <text evidence="1">The sequence shown here is derived from an EMBL/GenBank/DDBJ whole genome shotgun (WGS) entry which is preliminary data.</text>
</comment>
<sequence>MAMLPCSKKFPGSNPGLGSFCMEFACSPVHVWVLTGSSGFLPQSENMTVRLIGLSKCTLGVCVHTLFVLCVSMLSFDGLATCPYHIPCPMTAADRHQPAVSQSSEATFGTSAHQAINVLGSLSSHSHLGHFFISKFSDVDMIFLQCFGKISIPRKNVHILSHYNHQVQCNILGFNVIDQHKEV</sequence>
<accession>A0ABV0WEN9</accession>
<dbReference type="InterPro" id="IPR036922">
    <property type="entry name" value="Rieske_2Fe-2S_sf"/>
</dbReference>
<evidence type="ECO:0000313" key="2">
    <source>
        <dbReference type="Proteomes" id="UP001444071"/>
    </source>
</evidence>
<protein>
    <submittedName>
        <fullName evidence="1">Uncharacterized protein</fullName>
    </submittedName>
</protein>